<evidence type="ECO:0000256" key="1">
    <source>
        <dbReference type="SAM" id="SignalP"/>
    </source>
</evidence>
<dbReference type="PANTHER" id="PTHR30535">
    <property type="entry name" value="VITAMIN B12-BINDING PROTEIN"/>
    <property type="match status" value="1"/>
</dbReference>
<evidence type="ECO:0000259" key="2">
    <source>
        <dbReference type="PROSITE" id="PS50983"/>
    </source>
</evidence>
<dbReference type="PROSITE" id="PS50983">
    <property type="entry name" value="FE_B12_PBP"/>
    <property type="match status" value="1"/>
</dbReference>
<dbReference type="STRING" id="314283.MED297_03982"/>
<dbReference type="OrthoDB" id="9797736at2"/>
<keyword evidence="1" id="KW-0732">Signal</keyword>
<dbReference type="Pfam" id="PF01497">
    <property type="entry name" value="Peripla_BP_2"/>
    <property type="match status" value="1"/>
</dbReference>
<dbReference type="AlphaFoldDB" id="A4BG01"/>
<accession>A4BG01</accession>
<dbReference type="HOGENOM" id="CLU_038034_6_0_6"/>
<dbReference type="Proteomes" id="UP000005953">
    <property type="component" value="Unassembled WGS sequence"/>
</dbReference>
<feature type="chain" id="PRO_5002666661" evidence="1">
    <location>
        <begin position="24"/>
        <end position="280"/>
    </location>
</feature>
<dbReference type="RefSeq" id="WP_008047628.1">
    <property type="nucleotide sequence ID" value="NZ_CH724154.1"/>
</dbReference>
<dbReference type="PANTHER" id="PTHR30535:SF4">
    <property type="entry name" value="HEMIN-BINDING PERIPLASMIC PROTEIN HMUT"/>
    <property type="match status" value="1"/>
</dbReference>
<reference evidence="3 4" key="1">
    <citation type="submission" date="2006-02" db="EMBL/GenBank/DDBJ databases">
        <authorList>
            <person name="Pinhassi J."/>
            <person name="Pedros-Alio C."/>
            <person name="Ferriera S."/>
            <person name="Johnson J."/>
            <person name="Kravitz S."/>
            <person name="Halpern A."/>
            <person name="Remington K."/>
            <person name="Beeson K."/>
            <person name="Tran B."/>
            <person name="Rogers Y.-H."/>
            <person name="Friedman R."/>
            <person name="Venter J.C."/>
        </authorList>
    </citation>
    <scope>NUCLEOTIDE SEQUENCE [LARGE SCALE GENOMIC DNA]</scope>
    <source>
        <strain evidence="3 4">MED297</strain>
    </source>
</reference>
<feature type="signal peptide" evidence="1">
    <location>
        <begin position="1"/>
        <end position="23"/>
    </location>
</feature>
<keyword evidence="4" id="KW-1185">Reference proteome</keyword>
<name>A4BG01_9GAMM</name>
<dbReference type="InterPro" id="IPR050902">
    <property type="entry name" value="ABC_Transporter_SBP"/>
</dbReference>
<protein>
    <submittedName>
        <fullName evidence="3">Hemin ABC transporter, periplasmic hemin-binding protein</fullName>
    </submittedName>
</protein>
<evidence type="ECO:0000313" key="4">
    <source>
        <dbReference type="Proteomes" id="UP000005953"/>
    </source>
</evidence>
<feature type="domain" description="Fe/B12 periplasmic-binding" evidence="2">
    <location>
        <begin position="30"/>
        <end position="280"/>
    </location>
</feature>
<dbReference type="SUPFAM" id="SSF53807">
    <property type="entry name" value="Helical backbone' metal receptor"/>
    <property type="match status" value="1"/>
</dbReference>
<dbReference type="Gene3D" id="3.40.50.1980">
    <property type="entry name" value="Nitrogenase molybdenum iron protein domain"/>
    <property type="match status" value="2"/>
</dbReference>
<proteinExistence type="predicted"/>
<evidence type="ECO:0000313" key="3">
    <source>
        <dbReference type="EMBL" id="EAR09019.1"/>
    </source>
</evidence>
<gene>
    <name evidence="3" type="ORF">MED297_03982</name>
</gene>
<organism evidence="3 4">
    <name type="scientific">Reinekea blandensis MED297</name>
    <dbReference type="NCBI Taxonomy" id="314283"/>
    <lineage>
        <taxon>Bacteria</taxon>
        <taxon>Pseudomonadati</taxon>
        <taxon>Pseudomonadota</taxon>
        <taxon>Gammaproteobacteria</taxon>
        <taxon>Oceanospirillales</taxon>
        <taxon>Saccharospirillaceae</taxon>
        <taxon>Reinekea</taxon>
    </lineage>
</organism>
<dbReference type="InterPro" id="IPR002491">
    <property type="entry name" value="ABC_transptr_periplasmic_BD"/>
</dbReference>
<dbReference type="EMBL" id="AAOE01000014">
    <property type="protein sequence ID" value="EAR09019.1"/>
    <property type="molecule type" value="Genomic_DNA"/>
</dbReference>
<comment type="caution">
    <text evidence="3">The sequence shown here is derived from an EMBL/GenBank/DDBJ whole genome shotgun (WGS) entry which is preliminary data.</text>
</comment>
<sequence length="280" mass="29229">MKSISGLTLTSLLSLSLSLPVLAEPTDTSRIASVDANATEILMGFGLADALVAVDVTSQSLVGERGLPDLGYHRALSAEGVLSTEPTLVIGSTHMGPAPVVETLTRTGVSLVQLPAASNAEELIVNIADLGEQLSRTSEAAEMVAQVRRELSAIQETAGDAKPRMVFLLNMSTRGLSQAGSGTTGDALIQLLGGDNITQYGGYKTVSMEALLELDPDVILVGSESSQADAAADLVSQHPLLEHARAYQNQRILTVDAGKMVAGVSLGVVREAHRLSQLVY</sequence>